<dbReference type="InterPro" id="IPR041649">
    <property type="entry name" value="NepR"/>
</dbReference>
<organism evidence="3 4">
    <name type="scientific">Parasphingorhabdus flavimaris</name>
    <dbReference type="NCBI Taxonomy" id="266812"/>
    <lineage>
        <taxon>Bacteria</taxon>
        <taxon>Pseudomonadati</taxon>
        <taxon>Pseudomonadota</taxon>
        <taxon>Alphaproteobacteria</taxon>
        <taxon>Sphingomonadales</taxon>
        <taxon>Sphingomonadaceae</taxon>
        <taxon>Parasphingorhabdus</taxon>
    </lineage>
</organism>
<evidence type="ECO:0000259" key="2">
    <source>
        <dbReference type="Pfam" id="PF18557"/>
    </source>
</evidence>
<dbReference type="Proteomes" id="UP000652427">
    <property type="component" value="Unassembled WGS sequence"/>
</dbReference>
<evidence type="ECO:0000313" key="4">
    <source>
        <dbReference type="Proteomes" id="UP000652427"/>
    </source>
</evidence>
<feature type="domain" description="Anti-sigma factor NepR" evidence="2">
    <location>
        <begin position="41"/>
        <end position="71"/>
    </location>
</feature>
<sequence>MPNQEENKDDDQEQKTESPSQNAAESGTGENGMTYETQQAQDRLGLGLKNMYQNVLDEPLPDTMMALLDQLGDFDDESGSDSSSDE</sequence>
<comment type="caution">
    <text evidence="3">The sequence shown here is derived from an EMBL/GenBank/DDBJ whole genome shotgun (WGS) entry which is preliminary data.</text>
</comment>
<dbReference type="Pfam" id="PF18557">
    <property type="entry name" value="NepR"/>
    <property type="match status" value="1"/>
</dbReference>
<keyword evidence="4" id="KW-1185">Reference proteome</keyword>
<reference evidence="3 4" key="1">
    <citation type="submission" date="2020-06" db="EMBL/GenBank/DDBJ databases">
        <authorList>
            <person name="Kim S.-J."/>
            <person name="Park S.-J."/>
        </authorList>
    </citation>
    <scope>NUCLEOTIDE SEQUENCE [LARGE SCALE GENOMIC DNA]</scope>
    <source>
        <strain evidence="3 4">SW-151</strain>
    </source>
</reference>
<accession>A0ABX2MY04</accession>
<evidence type="ECO:0000256" key="1">
    <source>
        <dbReference type="SAM" id="MobiDB-lite"/>
    </source>
</evidence>
<dbReference type="EMBL" id="JABWMH010000001">
    <property type="protein sequence ID" value="NVD26293.1"/>
    <property type="molecule type" value="Genomic_DNA"/>
</dbReference>
<feature type="region of interest" description="Disordered" evidence="1">
    <location>
        <begin position="1"/>
        <end position="41"/>
    </location>
</feature>
<dbReference type="RefSeq" id="WP_176277873.1">
    <property type="nucleotide sequence ID" value="NZ_JABWMH010000001.1"/>
</dbReference>
<name>A0ABX2MY04_9SPHN</name>
<evidence type="ECO:0000313" key="3">
    <source>
        <dbReference type="EMBL" id="NVD26293.1"/>
    </source>
</evidence>
<protein>
    <recommendedName>
        <fullName evidence="2">Anti-sigma factor NepR domain-containing protein</fullName>
    </recommendedName>
</protein>
<proteinExistence type="predicted"/>
<gene>
    <name evidence="3" type="ORF">HUO14_00075</name>
</gene>